<protein>
    <submittedName>
        <fullName evidence="1">Uncharacterized protein</fullName>
    </submittedName>
</protein>
<reference evidence="1 2" key="1">
    <citation type="journal article" date="2016" name="Nat. Commun.">
        <title>Thousands of microbial genomes shed light on interconnected biogeochemical processes in an aquifer system.</title>
        <authorList>
            <person name="Anantharaman K."/>
            <person name="Brown C.T."/>
            <person name="Hug L.A."/>
            <person name="Sharon I."/>
            <person name="Castelle C.J."/>
            <person name="Probst A.J."/>
            <person name="Thomas B.C."/>
            <person name="Singh A."/>
            <person name="Wilkins M.J."/>
            <person name="Karaoz U."/>
            <person name="Brodie E.L."/>
            <person name="Williams K.H."/>
            <person name="Hubbard S.S."/>
            <person name="Banfield J.F."/>
        </authorList>
    </citation>
    <scope>NUCLEOTIDE SEQUENCE [LARGE SCALE GENOMIC DNA]</scope>
</reference>
<proteinExistence type="predicted"/>
<accession>A0A1G1ZLG2</accession>
<name>A0A1G1ZLG2_9BACT</name>
<gene>
    <name evidence="1" type="ORF">A3A16_03570</name>
</gene>
<dbReference type="STRING" id="1798407.A3A16_03570"/>
<dbReference type="EMBL" id="MHJJ01000009">
    <property type="protein sequence ID" value="OGY65483.1"/>
    <property type="molecule type" value="Genomic_DNA"/>
</dbReference>
<dbReference type="Proteomes" id="UP000177942">
    <property type="component" value="Unassembled WGS sequence"/>
</dbReference>
<sequence>MRFSLINFIKVVLALFFIGFLIFVAANREETRPGELFLHQDYIKELYGFRGSRGFRESEGFPKSQILGAPLPESPNIGDPSAVFWYVFSQLPEEVIVYPSENYYYFSFQFALKEIWGNIRLSPPERDQGILHFAYWEYRGFRESEGFPKSQILGAPPPETLNTEIERAFSKYKQFSQKDGLRVEKLADFRYAATYRGKTVIFNLFDLPQTPPQLAKLRDNEVFVQRTFDESGFRFFLVFLEDRNRFIYVFDEEVQSNEVEPQYYGGSTSITSIRIPESPNIVVDGRTGFIFYDDQSNNRKILIGVSADNINKNNYFDGPFDQLADNYVQSSPVPVGYYIQKAYPNIRGRVDDYGRFLDAAGSRVAITPYRTYSSLAELTDLVNSCEQTKPLNSPEFYACITVDSSNW</sequence>
<dbReference type="AlphaFoldDB" id="A0A1G1ZLG2"/>
<comment type="caution">
    <text evidence="1">The sequence shown here is derived from an EMBL/GenBank/DDBJ whole genome shotgun (WGS) entry which is preliminary data.</text>
</comment>
<evidence type="ECO:0000313" key="1">
    <source>
        <dbReference type="EMBL" id="OGY65483.1"/>
    </source>
</evidence>
<evidence type="ECO:0000313" key="2">
    <source>
        <dbReference type="Proteomes" id="UP000177942"/>
    </source>
</evidence>
<organism evidence="1 2">
    <name type="scientific">Candidatus Harrisonbacteria bacterium RIFCSPLOWO2_01_FULL_44_18</name>
    <dbReference type="NCBI Taxonomy" id="1798407"/>
    <lineage>
        <taxon>Bacteria</taxon>
        <taxon>Candidatus Harrisoniibacteriota</taxon>
    </lineage>
</organism>